<dbReference type="Pfam" id="PF25212">
    <property type="entry name" value="HVO_A0114"/>
    <property type="match status" value="1"/>
</dbReference>
<evidence type="ECO:0000256" key="1">
    <source>
        <dbReference type="SAM" id="MobiDB-lite"/>
    </source>
</evidence>
<feature type="region of interest" description="Disordered" evidence="1">
    <location>
        <begin position="1"/>
        <end position="24"/>
    </location>
</feature>
<accession>A0ABD5UPQ4</accession>
<sequence>MSDHQQRPPEPSPERFDPDEAEVDPEVEFRAAFSEAVTQHGFPDTLVLAREHAGAVFTDRRLRIVDHLAEHDPASVRGLARELNEDKGVISRDLEALARLDVVEYVADGRAKAPRLKHAHVVVEPVV</sequence>
<comment type="caution">
    <text evidence="2">The sequence shown here is derived from an EMBL/GenBank/DDBJ whole genome shotgun (WGS) entry which is preliminary data.</text>
</comment>
<dbReference type="CDD" id="cd00090">
    <property type="entry name" value="HTH_ARSR"/>
    <property type="match status" value="1"/>
</dbReference>
<dbReference type="InterPro" id="IPR011991">
    <property type="entry name" value="ArsR-like_HTH"/>
</dbReference>
<name>A0ABD5UPQ4_9EURY</name>
<evidence type="ECO:0000313" key="2">
    <source>
        <dbReference type="EMBL" id="MFC6891188.1"/>
    </source>
</evidence>
<dbReference type="AlphaFoldDB" id="A0ABD5UPQ4"/>
<protein>
    <submittedName>
        <fullName evidence="2">Helix-turn-helix domain-containing protein</fullName>
    </submittedName>
</protein>
<dbReference type="Proteomes" id="UP001596296">
    <property type="component" value="Unassembled WGS sequence"/>
</dbReference>
<dbReference type="RefSeq" id="WP_379739056.1">
    <property type="nucleotide sequence ID" value="NZ_JBHSVN010000001.1"/>
</dbReference>
<dbReference type="InterPro" id="IPR036388">
    <property type="entry name" value="WH-like_DNA-bd_sf"/>
</dbReference>
<proteinExistence type="predicted"/>
<dbReference type="EMBL" id="JBHSXL010000001">
    <property type="protein sequence ID" value="MFC6891188.1"/>
    <property type="molecule type" value="Genomic_DNA"/>
</dbReference>
<dbReference type="Gene3D" id="1.10.10.10">
    <property type="entry name" value="Winged helix-like DNA-binding domain superfamily/Winged helix DNA-binding domain"/>
    <property type="match status" value="1"/>
</dbReference>
<dbReference type="InterPro" id="IPR036390">
    <property type="entry name" value="WH_DNA-bd_sf"/>
</dbReference>
<dbReference type="SUPFAM" id="SSF46785">
    <property type="entry name" value="Winged helix' DNA-binding domain"/>
    <property type="match status" value="1"/>
</dbReference>
<feature type="compositionally biased region" description="Basic and acidic residues" evidence="1">
    <location>
        <begin position="1"/>
        <end position="18"/>
    </location>
</feature>
<gene>
    <name evidence="2" type="ORF">ACFQE9_00865</name>
</gene>
<reference evidence="2 3" key="1">
    <citation type="journal article" date="2019" name="Int. J. Syst. Evol. Microbiol.">
        <title>The Global Catalogue of Microorganisms (GCM) 10K type strain sequencing project: providing services to taxonomists for standard genome sequencing and annotation.</title>
        <authorList>
            <consortium name="The Broad Institute Genomics Platform"/>
            <consortium name="The Broad Institute Genome Sequencing Center for Infectious Disease"/>
            <person name="Wu L."/>
            <person name="Ma J."/>
        </authorList>
    </citation>
    <scope>NUCLEOTIDE SEQUENCE [LARGE SCALE GENOMIC DNA]</scope>
    <source>
        <strain evidence="2 3">SKJ47</strain>
    </source>
</reference>
<organism evidence="2 3">
    <name type="scientific">Halopenitus salinus</name>
    <dbReference type="NCBI Taxonomy" id="1198295"/>
    <lineage>
        <taxon>Archaea</taxon>
        <taxon>Methanobacteriati</taxon>
        <taxon>Methanobacteriota</taxon>
        <taxon>Stenosarchaea group</taxon>
        <taxon>Halobacteria</taxon>
        <taxon>Halobacteriales</taxon>
        <taxon>Haloferacaceae</taxon>
        <taxon>Halopenitus</taxon>
    </lineage>
</organism>
<evidence type="ECO:0000313" key="3">
    <source>
        <dbReference type="Proteomes" id="UP001596296"/>
    </source>
</evidence>
<keyword evidence="3" id="KW-1185">Reference proteome</keyword>